<feature type="domain" description="NAD-dependent epimerase/dehydratase" evidence="1">
    <location>
        <begin position="2"/>
        <end position="230"/>
    </location>
</feature>
<organism evidence="2 3">
    <name type="scientific">Neotamlana laminarinivorans</name>
    <dbReference type="NCBI Taxonomy" id="2883124"/>
    <lineage>
        <taxon>Bacteria</taxon>
        <taxon>Pseudomonadati</taxon>
        <taxon>Bacteroidota</taxon>
        <taxon>Flavobacteriia</taxon>
        <taxon>Flavobacteriales</taxon>
        <taxon>Flavobacteriaceae</taxon>
        <taxon>Neotamlana</taxon>
    </lineage>
</organism>
<dbReference type="AlphaFoldDB" id="A0A9X1L4L9"/>
<dbReference type="SUPFAM" id="SSF51735">
    <property type="entry name" value="NAD(P)-binding Rossmann-fold domains"/>
    <property type="match status" value="1"/>
</dbReference>
<evidence type="ECO:0000259" key="1">
    <source>
        <dbReference type="Pfam" id="PF01370"/>
    </source>
</evidence>
<accession>A0A9X1L4L9</accession>
<dbReference type="InterPro" id="IPR001509">
    <property type="entry name" value="Epimerase_deHydtase"/>
</dbReference>
<dbReference type="InterPro" id="IPR051783">
    <property type="entry name" value="NAD(P)-dependent_oxidoreduct"/>
</dbReference>
<dbReference type="Pfam" id="PF01370">
    <property type="entry name" value="Epimerase"/>
    <property type="match status" value="1"/>
</dbReference>
<dbReference type="PANTHER" id="PTHR48079:SF6">
    <property type="entry name" value="NAD(P)-BINDING DOMAIN-CONTAINING PROTEIN-RELATED"/>
    <property type="match status" value="1"/>
</dbReference>
<dbReference type="PANTHER" id="PTHR48079">
    <property type="entry name" value="PROTEIN YEEZ"/>
    <property type="match status" value="1"/>
</dbReference>
<name>A0A9X1L4L9_9FLAO</name>
<gene>
    <name evidence="2" type="ORF">LG649_06375</name>
</gene>
<comment type="caution">
    <text evidence="2">The sequence shown here is derived from an EMBL/GenBank/DDBJ whole genome shotgun (WGS) entry which is preliminary data.</text>
</comment>
<dbReference type="EMBL" id="JAJAPW010000002">
    <property type="protein sequence ID" value="MCB4798461.1"/>
    <property type="molecule type" value="Genomic_DNA"/>
</dbReference>
<dbReference type="Gene3D" id="3.40.50.720">
    <property type="entry name" value="NAD(P)-binding Rossmann-like Domain"/>
    <property type="match status" value="1"/>
</dbReference>
<dbReference type="GO" id="GO:0004029">
    <property type="term" value="F:aldehyde dehydrogenase (NAD+) activity"/>
    <property type="evidence" value="ECO:0007669"/>
    <property type="project" value="TreeGrafter"/>
</dbReference>
<evidence type="ECO:0000313" key="3">
    <source>
        <dbReference type="Proteomes" id="UP001139199"/>
    </source>
</evidence>
<dbReference type="InterPro" id="IPR036291">
    <property type="entry name" value="NAD(P)-bd_dom_sf"/>
</dbReference>
<sequence>MILVTGGTGLVGAHLLFKLVNENKNVRAIYRNKNKFKNTKAVFSCYTDNVDAVFNKIEWVEANILDIPALTEAYKNVKFVYHCAAFVSFEPNKYYALKKSNIEGTSNMVNLALANNIEKFCYVSSIATLGDELKNKKITEDSIYNPEADNSVYAITKYGGEMEVWRATQEGLNAVIVNSGLVIGPGIWHYGTGSFFKRAKKGISYYTSGTVGIVAVTDVVSVMIKLMESKISKERYILVAENWTYKNFLITLAKAVQAKPPKKVAKPWLLNMLWRLDWLLTKFTGKRRQLTKHLVQSLTTETFYSSNKIKKALNYEFKAINETITSVGNAYVKD</sequence>
<dbReference type="GO" id="GO:0005737">
    <property type="term" value="C:cytoplasm"/>
    <property type="evidence" value="ECO:0007669"/>
    <property type="project" value="TreeGrafter"/>
</dbReference>
<protein>
    <submittedName>
        <fullName evidence="2">NAD-dependent epimerase/dehydratase family protein</fullName>
    </submittedName>
</protein>
<evidence type="ECO:0000313" key="2">
    <source>
        <dbReference type="EMBL" id="MCB4798461.1"/>
    </source>
</evidence>
<keyword evidence="3" id="KW-1185">Reference proteome</keyword>
<reference evidence="2" key="1">
    <citation type="submission" date="2021-10" db="EMBL/GenBank/DDBJ databases">
        <title>Tamlana sargassums sp. nov., and Tamlana laminarinivorans sp. nov., two new bacteria isolated from the brown alga.</title>
        <authorList>
            <person name="Li J."/>
        </authorList>
    </citation>
    <scope>NUCLEOTIDE SEQUENCE</scope>
    <source>
        <strain evidence="2">PT2-4</strain>
    </source>
</reference>
<dbReference type="Proteomes" id="UP001139199">
    <property type="component" value="Unassembled WGS sequence"/>
</dbReference>
<proteinExistence type="predicted"/>
<dbReference type="RefSeq" id="WP_226542383.1">
    <property type="nucleotide sequence ID" value="NZ_JAJAPW010000002.1"/>
</dbReference>